<feature type="domain" description="ABC transporter" evidence="9">
    <location>
        <begin position="404"/>
        <end position="639"/>
    </location>
</feature>
<feature type="transmembrane region" description="Helical" evidence="8">
    <location>
        <begin position="132"/>
        <end position="154"/>
    </location>
</feature>
<evidence type="ECO:0000256" key="4">
    <source>
        <dbReference type="ARBA" id="ARBA00022741"/>
    </source>
</evidence>
<dbReference type="RefSeq" id="WP_109603910.1">
    <property type="nucleotide sequence ID" value="NZ_JAMHJO010000001.1"/>
</dbReference>
<dbReference type="CDD" id="cd18544">
    <property type="entry name" value="ABC_6TM_TmrA_like"/>
    <property type="match status" value="1"/>
</dbReference>
<dbReference type="InterPro" id="IPR011527">
    <property type="entry name" value="ABC1_TM_dom"/>
</dbReference>
<dbReference type="Pfam" id="PF00005">
    <property type="entry name" value="ABC_tran"/>
    <property type="match status" value="1"/>
</dbReference>
<evidence type="ECO:0000256" key="1">
    <source>
        <dbReference type="ARBA" id="ARBA00004651"/>
    </source>
</evidence>
<sequence length="644" mass="74711">MANIRDEVFIEEQEKGLSDSKTFKKLWKYIKKYKIILMIALLSLTFSTIIDLMLPYLIRYGIDNVINVEYTFSKNEKNEYILKDDGIYKLDSKDEKYYFLNKETQQKEYISKERFVSYKQENINKVTSFSGIFLIVLIFQLIINYSQVFFSNLLGQKVIYDIRSDLFKHIVRVKYRFFTQNPSGKITTRIVNDTQNLSEFFSDVMSALMKDIAILIGVLILMFVLNVKLTLYTIITFPIVLIAVYLFRKFDRKAYDKVRTRISIVNAYLAENISGSLVTKLFNQEKRKKEEFNYISSKLYSARLNQMIVFAIFRPMMNLLFYLTMSLLLWFGSKGIRDSFITFGTLYAFTAYVEMFFKPLFDIAEKYDIMQNAFASAGKIFKLFGETHEDLGNAKYKNIQKGEIRFENVKFSYNENENYVLKGASFSIKENERVSIVGETGSGKTTLIKLISGLYKYQEGNIYIDNKKLYDYDIDSIRQKIAVVPQDVFLFSGNIIDNIRLFNENYSDQDVINAAKTVYAHDIIEKLPNSYNTEILERGGTLSSGERQLIALARAVLYNAKIIILDEATANIDVETEDLIQKALDKISLNTTIISIAHRLSTVKSSNRIIVVHKGKIAEEGSHSELMNKKGIYYDLYKLQFENS</sequence>
<protein>
    <submittedName>
        <fullName evidence="11">ATP-binding cassette subfamily B protein/ATP-binding cassette subfamily C protein</fullName>
    </submittedName>
</protein>
<dbReference type="InterPro" id="IPR017871">
    <property type="entry name" value="ABC_transporter-like_CS"/>
</dbReference>
<keyword evidence="2" id="KW-0813">Transport</keyword>
<dbReference type="GO" id="GO:0015421">
    <property type="term" value="F:ABC-type oligopeptide transporter activity"/>
    <property type="evidence" value="ECO:0007669"/>
    <property type="project" value="TreeGrafter"/>
</dbReference>
<gene>
    <name evidence="11" type="ORF">C7380_102211</name>
</gene>
<keyword evidence="7 8" id="KW-0472">Membrane</keyword>
<evidence type="ECO:0000256" key="8">
    <source>
        <dbReference type="SAM" id="Phobius"/>
    </source>
</evidence>
<accession>A0AA45C8Q0</accession>
<dbReference type="SUPFAM" id="SSF90123">
    <property type="entry name" value="ABC transporter transmembrane region"/>
    <property type="match status" value="1"/>
</dbReference>
<evidence type="ECO:0000256" key="3">
    <source>
        <dbReference type="ARBA" id="ARBA00022692"/>
    </source>
</evidence>
<evidence type="ECO:0000256" key="5">
    <source>
        <dbReference type="ARBA" id="ARBA00022840"/>
    </source>
</evidence>
<feature type="domain" description="ABC transmembrane type-1" evidence="10">
    <location>
        <begin position="39"/>
        <end position="372"/>
    </location>
</feature>
<keyword evidence="4" id="KW-0547">Nucleotide-binding</keyword>
<evidence type="ECO:0000256" key="7">
    <source>
        <dbReference type="ARBA" id="ARBA00023136"/>
    </source>
</evidence>
<feature type="transmembrane region" description="Helical" evidence="8">
    <location>
        <begin position="35"/>
        <end position="58"/>
    </location>
</feature>
<keyword evidence="6 8" id="KW-1133">Transmembrane helix</keyword>
<dbReference type="Gene3D" id="3.40.50.300">
    <property type="entry name" value="P-loop containing nucleotide triphosphate hydrolases"/>
    <property type="match status" value="1"/>
</dbReference>
<feature type="transmembrane region" description="Helical" evidence="8">
    <location>
        <begin position="308"/>
        <end position="333"/>
    </location>
</feature>
<keyword evidence="3 8" id="KW-0812">Transmembrane</keyword>
<evidence type="ECO:0000256" key="2">
    <source>
        <dbReference type="ARBA" id="ARBA00022448"/>
    </source>
</evidence>
<evidence type="ECO:0000256" key="6">
    <source>
        <dbReference type="ARBA" id="ARBA00022989"/>
    </source>
</evidence>
<dbReference type="AlphaFoldDB" id="A0AA45C8Q0"/>
<dbReference type="SUPFAM" id="SSF52540">
    <property type="entry name" value="P-loop containing nucleoside triphosphate hydrolases"/>
    <property type="match status" value="1"/>
</dbReference>
<dbReference type="EMBL" id="QGGI01000002">
    <property type="protein sequence ID" value="PWJ96293.1"/>
    <property type="molecule type" value="Genomic_DNA"/>
</dbReference>
<dbReference type="PANTHER" id="PTHR43394">
    <property type="entry name" value="ATP-DEPENDENT PERMEASE MDL1, MITOCHONDRIAL"/>
    <property type="match status" value="1"/>
</dbReference>
<dbReference type="Gene3D" id="1.20.1560.10">
    <property type="entry name" value="ABC transporter type 1, transmembrane domain"/>
    <property type="match status" value="1"/>
</dbReference>
<dbReference type="InterPro" id="IPR027417">
    <property type="entry name" value="P-loop_NTPase"/>
</dbReference>
<reference evidence="11 12" key="1">
    <citation type="submission" date="2018-05" db="EMBL/GenBank/DDBJ databases">
        <title>Genomic Encyclopedia of Type Strains, Phase IV (KMG-IV): sequencing the most valuable type-strain genomes for metagenomic binning, comparative biology and taxonomic classification.</title>
        <authorList>
            <person name="Goeker M."/>
        </authorList>
    </citation>
    <scope>NUCLEOTIDE SEQUENCE [LARGE SCALE GENOMIC DNA]</scope>
    <source>
        <strain evidence="11 12">DSM 24906</strain>
    </source>
</reference>
<dbReference type="InterPro" id="IPR003593">
    <property type="entry name" value="AAA+_ATPase"/>
</dbReference>
<dbReference type="InterPro" id="IPR036640">
    <property type="entry name" value="ABC1_TM_sf"/>
</dbReference>
<evidence type="ECO:0000259" key="10">
    <source>
        <dbReference type="PROSITE" id="PS50929"/>
    </source>
</evidence>
<evidence type="ECO:0000313" key="11">
    <source>
        <dbReference type="EMBL" id="PWJ96293.1"/>
    </source>
</evidence>
<dbReference type="GO" id="GO:0016887">
    <property type="term" value="F:ATP hydrolysis activity"/>
    <property type="evidence" value="ECO:0007669"/>
    <property type="project" value="InterPro"/>
</dbReference>
<dbReference type="SMART" id="SM00382">
    <property type="entry name" value="AAA"/>
    <property type="match status" value="1"/>
</dbReference>
<keyword evidence="12" id="KW-1185">Reference proteome</keyword>
<dbReference type="InterPro" id="IPR003439">
    <property type="entry name" value="ABC_transporter-like_ATP-bd"/>
</dbReference>
<evidence type="ECO:0000313" key="12">
    <source>
        <dbReference type="Proteomes" id="UP000245921"/>
    </source>
</evidence>
<dbReference type="PROSITE" id="PS50893">
    <property type="entry name" value="ABC_TRANSPORTER_2"/>
    <property type="match status" value="1"/>
</dbReference>
<comment type="caution">
    <text evidence="11">The sequence shown here is derived from an EMBL/GenBank/DDBJ whole genome shotgun (WGS) entry which is preliminary data.</text>
</comment>
<dbReference type="Proteomes" id="UP000245921">
    <property type="component" value="Unassembled WGS sequence"/>
</dbReference>
<dbReference type="GO" id="GO:0005886">
    <property type="term" value="C:plasma membrane"/>
    <property type="evidence" value="ECO:0007669"/>
    <property type="project" value="UniProtKB-SubCell"/>
</dbReference>
<dbReference type="InterPro" id="IPR039421">
    <property type="entry name" value="Type_1_exporter"/>
</dbReference>
<comment type="subcellular location">
    <subcellularLocation>
        <location evidence="1">Cell membrane</location>
        <topology evidence="1">Multi-pass membrane protein</topology>
    </subcellularLocation>
</comment>
<evidence type="ECO:0000259" key="9">
    <source>
        <dbReference type="PROSITE" id="PS50893"/>
    </source>
</evidence>
<proteinExistence type="predicted"/>
<organism evidence="11 12">
    <name type="scientific">Oceanotoga teriensis</name>
    <dbReference type="NCBI Taxonomy" id="515440"/>
    <lineage>
        <taxon>Bacteria</taxon>
        <taxon>Thermotogati</taxon>
        <taxon>Thermotogota</taxon>
        <taxon>Thermotogae</taxon>
        <taxon>Petrotogales</taxon>
        <taxon>Petrotogaceae</taxon>
        <taxon>Oceanotoga</taxon>
    </lineage>
</organism>
<dbReference type="PROSITE" id="PS50929">
    <property type="entry name" value="ABC_TM1F"/>
    <property type="match status" value="1"/>
</dbReference>
<dbReference type="FunFam" id="3.40.50.300:FF:000604">
    <property type="entry name" value="ABC transporter B family member 28"/>
    <property type="match status" value="1"/>
</dbReference>
<dbReference type="GO" id="GO:0005524">
    <property type="term" value="F:ATP binding"/>
    <property type="evidence" value="ECO:0007669"/>
    <property type="project" value="UniProtKB-KW"/>
</dbReference>
<dbReference type="PANTHER" id="PTHR43394:SF1">
    <property type="entry name" value="ATP-BINDING CASSETTE SUB-FAMILY B MEMBER 10, MITOCHONDRIAL"/>
    <property type="match status" value="1"/>
</dbReference>
<dbReference type="Pfam" id="PF00664">
    <property type="entry name" value="ABC_membrane"/>
    <property type="match status" value="1"/>
</dbReference>
<name>A0AA45C8Q0_9BACT</name>
<feature type="transmembrane region" description="Helical" evidence="8">
    <location>
        <begin position="207"/>
        <end position="225"/>
    </location>
</feature>
<dbReference type="GO" id="GO:0005737">
    <property type="term" value="C:cytoplasm"/>
    <property type="evidence" value="ECO:0007669"/>
    <property type="project" value="UniProtKB-ARBA"/>
</dbReference>
<keyword evidence="5 11" id="KW-0067">ATP-binding</keyword>
<dbReference type="PROSITE" id="PS00211">
    <property type="entry name" value="ABC_TRANSPORTER_1"/>
    <property type="match status" value="1"/>
</dbReference>